<evidence type="ECO:0000256" key="3">
    <source>
        <dbReference type="ARBA" id="ARBA00022670"/>
    </source>
</evidence>
<keyword evidence="4 9" id="KW-0812">Transmembrane</keyword>
<feature type="transmembrane region" description="Helical" evidence="9">
    <location>
        <begin position="79"/>
        <end position="96"/>
    </location>
</feature>
<feature type="active site" evidence="9">
    <location>
        <position position="120"/>
    </location>
</feature>
<comment type="caution">
    <text evidence="9">Lacks conserved residue(s) required for the propagation of feature annotation.</text>
</comment>
<name>A0AA45C632_9BACT</name>
<comment type="catalytic activity">
    <reaction evidence="9 10">
        <text>Release of signal peptides from bacterial membrane prolipoproteins. Hydrolyzes -Xaa-Yaa-Zaa-|-(S,diacylglyceryl)Cys-, in which Xaa is hydrophobic (preferably Leu), and Yaa (Ala or Ser) and Zaa (Gly or Ala) have small, neutral side chains.</text>
        <dbReference type="EC" id="3.4.23.36"/>
    </reaction>
</comment>
<keyword evidence="5 9" id="KW-0064">Aspartyl protease</keyword>
<dbReference type="PANTHER" id="PTHR33695">
    <property type="entry name" value="LIPOPROTEIN SIGNAL PEPTIDASE"/>
    <property type="match status" value="1"/>
</dbReference>
<evidence type="ECO:0000313" key="13">
    <source>
        <dbReference type="Proteomes" id="UP000245921"/>
    </source>
</evidence>
<comment type="caution">
    <text evidence="12">The sequence shown here is derived from an EMBL/GenBank/DDBJ whole genome shotgun (WGS) entry which is preliminary data.</text>
</comment>
<dbReference type="PANTHER" id="PTHR33695:SF1">
    <property type="entry name" value="LIPOPROTEIN SIGNAL PEPTIDASE"/>
    <property type="match status" value="1"/>
</dbReference>
<keyword evidence="13" id="KW-1185">Reference proteome</keyword>
<dbReference type="PROSITE" id="PS00855">
    <property type="entry name" value="SPASE_II"/>
    <property type="match status" value="1"/>
</dbReference>
<dbReference type="GO" id="GO:0005886">
    <property type="term" value="C:plasma membrane"/>
    <property type="evidence" value="ECO:0007669"/>
    <property type="project" value="UniProtKB-SubCell"/>
</dbReference>
<keyword evidence="7 9" id="KW-1133">Transmembrane helix</keyword>
<gene>
    <name evidence="9" type="primary">lspA</name>
    <name evidence="12" type="ORF">C7380_11249</name>
</gene>
<evidence type="ECO:0000256" key="6">
    <source>
        <dbReference type="ARBA" id="ARBA00022801"/>
    </source>
</evidence>
<protein>
    <recommendedName>
        <fullName evidence="9">Lipoprotein signal peptidase</fullName>
        <ecNumber evidence="9">3.4.23.36</ecNumber>
    </recommendedName>
    <alternativeName>
        <fullName evidence="9">Prolipoprotein signal peptidase</fullName>
    </alternativeName>
    <alternativeName>
        <fullName evidence="9">Signal peptidase II</fullName>
        <shortName evidence="9">SPase II</shortName>
    </alternativeName>
</protein>
<evidence type="ECO:0000256" key="4">
    <source>
        <dbReference type="ARBA" id="ARBA00022692"/>
    </source>
</evidence>
<comment type="subcellular location">
    <subcellularLocation>
        <location evidence="9">Cell membrane</location>
        <topology evidence="9">Multi-pass membrane protein</topology>
    </subcellularLocation>
</comment>
<evidence type="ECO:0000256" key="11">
    <source>
        <dbReference type="RuleBase" id="RU004181"/>
    </source>
</evidence>
<feature type="active site" evidence="9">
    <location>
        <position position="106"/>
    </location>
</feature>
<dbReference type="EC" id="3.4.23.36" evidence="9"/>
<evidence type="ECO:0000256" key="7">
    <source>
        <dbReference type="ARBA" id="ARBA00022989"/>
    </source>
</evidence>
<comment type="similarity">
    <text evidence="1 9 11">Belongs to the peptidase A8 family.</text>
</comment>
<evidence type="ECO:0000256" key="2">
    <source>
        <dbReference type="ARBA" id="ARBA00022475"/>
    </source>
</evidence>
<evidence type="ECO:0000256" key="9">
    <source>
        <dbReference type="HAMAP-Rule" id="MF_00161"/>
    </source>
</evidence>
<keyword evidence="2 9" id="KW-1003">Cell membrane</keyword>
<evidence type="ECO:0000256" key="8">
    <source>
        <dbReference type="ARBA" id="ARBA00023136"/>
    </source>
</evidence>
<evidence type="ECO:0000256" key="1">
    <source>
        <dbReference type="ARBA" id="ARBA00006139"/>
    </source>
</evidence>
<dbReference type="EMBL" id="QGGI01000012">
    <property type="protein sequence ID" value="PWJ90579.1"/>
    <property type="molecule type" value="Genomic_DNA"/>
</dbReference>
<keyword evidence="6 9" id="KW-0378">Hydrolase</keyword>
<reference evidence="12 13" key="1">
    <citation type="submission" date="2018-05" db="EMBL/GenBank/DDBJ databases">
        <title>Genomic Encyclopedia of Type Strains, Phase IV (KMG-IV): sequencing the most valuable type-strain genomes for metagenomic binning, comparative biology and taxonomic classification.</title>
        <authorList>
            <person name="Goeker M."/>
        </authorList>
    </citation>
    <scope>NUCLEOTIDE SEQUENCE [LARGE SCALE GENOMIC DNA]</scope>
    <source>
        <strain evidence="12 13">DSM 24906</strain>
    </source>
</reference>
<keyword evidence="8 9" id="KW-0472">Membrane</keyword>
<comment type="function">
    <text evidence="9 10">This protein specifically catalyzes the removal of signal peptides from prolipoproteins.</text>
</comment>
<comment type="pathway">
    <text evidence="9">Protein modification; lipoprotein biosynthesis (signal peptide cleavage).</text>
</comment>
<evidence type="ECO:0000313" key="12">
    <source>
        <dbReference type="EMBL" id="PWJ90579.1"/>
    </source>
</evidence>
<dbReference type="Proteomes" id="UP000245921">
    <property type="component" value="Unassembled WGS sequence"/>
</dbReference>
<keyword evidence="3 9" id="KW-0645">Protease</keyword>
<dbReference type="AlphaFoldDB" id="A0AA45C632"/>
<proteinExistence type="inferred from homology"/>
<dbReference type="HAMAP" id="MF_00161">
    <property type="entry name" value="LspA"/>
    <property type="match status" value="1"/>
</dbReference>
<accession>A0AA45C632</accession>
<dbReference type="GO" id="GO:0006508">
    <property type="term" value="P:proteolysis"/>
    <property type="evidence" value="ECO:0007669"/>
    <property type="project" value="UniProtKB-KW"/>
</dbReference>
<dbReference type="GO" id="GO:0004190">
    <property type="term" value="F:aspartic-type endopeptidase activity"/>
    <property type="evidence" value="ECO:0007669"/>
    <property type="project" value="UniProtKB-UniRule"/>
</dbReference>
<dbReference type="RefSeq" id="WP_109605158.1">
    <property type="nucleotide sequence ID" value="NZ_JAMHJO010000001.1"/>
</dbReference>
<organism evidence="12 13">
    <name type="scientific">Oceanotoga teriensis</name>
    <dbReference type="NCBI Taxonomy" id="515440"/>
    <lineage>
        <taxon>Bacteria</taxon>
        <taxon>Thermotogati</taxon>
        <taxon>Thermotogota</taxon>
        <taxon>Thermotogae</taxon>
        <taxon>Petrotogales</taxon>
        <taxon>Petrotogaceae</taxon>
        <taxon>Oceanotoga</taxon>
    </lineage>
</organism>
<dbReference type="NCBIfam" id="TIGR00077">
    <property type="entry name" value="lspA"/>
    <property type="match status" value="1"/>
</dbReference>
<evidence type="ECO:0000256" key="10">
    <source>
        <dbReference type="RuleBase" id="RU000594"/>
    </source>
</evidence>
<feature type="transmembrane region" description="Helical" evidence="9">
    <location>
        <begin position="108"/>
        <end position="136"/>
    </location>
</feature>
<dbReference type="Pfam" id="PF01252">
    <property type="entry name" value="Peptidase_A8"/>
    <property type="match status" value="1"/>
</dbReference>
<evidence type="ECO:0000256" key="5">
    <source>
        <dbReference type="ARBA" id="ARBA00022750"/>
    </source>
</evidence>
<dbReference type="InterPro" id="IPR001872">
    <property type="entry name" value="Peptidase_A8"/>
</dbReference>
<sequence>MSWTIPIIILLDQLTKYWSESVLKLNPISLGIFKLTYAENTGIAFGMLSEKAYFHGIFSTFIATILLIFRDKLRSKSKILDLSLCFIIGGAIGNIIDRIRFGYVVDMFYVPYFSIFNIADSFVTIGGFLLVIYLIWGNKNDRKNFSR</sequence>
<feature type="transmembrane region" description="Helical" evidence="9">
    <location>
        <begin position="52"/>
        <end position="69"/>
    </location>
</feature>
<dbReference type="PRINTS" id="PR00781">
    <property type="entry name" value="LIPOSIGPTASE"/>
</dbReference>